<evidence type="ECO:0000313" key="11">
    <source>
        <dbReference type="Proteomes" id="UP001299068"/>
    </source>
</evidence>
<comment type="pathway">
    <text evidence="1 8">Amino-acid biosynthesis; L-histidine biosynthesis; L-histidine from 5-phospho-alpha-D-ribose 1-diphosphate: step 8/9.</text>
</comment>
<dbReference type="EC" id="3.1.3.15" evidence="3 8"/>
<dbReference type="InterPro" id="IPR004013">
    <property type="entry name" value="PHP_dom"/>
</dbReference>
<dbReference type="NCBIfam" id="TIGR01856">
    <property type="entry name" value="hisJ_fam"/>
    <property type="match status" value="1"/>
</dbReference>
<dbReference type="Proteomes" id="UP001299068">
    <property type="component" value="Unassembled WGS sequence"/>
</dbReference>
<dbReference type="InterPro" id="IPR010140">
    <property type="entry name" value="Histidinol_P_phosphatase_HisJ"/>
</dbReference>
<keyword evidence="4 8" id="KW-0028">Amino-acid biosynthesis</keyword>
<keyword evidence="6 8" id="KW-0368">Histidine biosynthesis</keyword>
<comment type="similarity">
    <text evidence="2 8">Belongs to the PHP hydrolase family. HisK subfamily.</text>
</comment>
<evidence type="ECO:0000256" key="4">
    <source>
        <dbReference type="ARBA" id="ARBA00022605"/>
    </source>
</evidence>
<evidence type="ECO:0000256" key="7">
    <source>
        <dbReference type="ARBA" id="ARBA00049158"/>
    </source>
</evidence>
<keyword evidence="11" id="KW-1185">Reference proteome</keyword>
<name>A0ABS7KWL2_CLOSR</name>
<reference evidence="10 11" key="1">
    <citation type="journal article" date="2021" name="Cell Host Microbe">
        <title>in vivo commensal control of Clostridioides difficile virulence.</title>
        <authorList>
            <person name="Girinathan B.P."/>
            <person name="Dibenedetto N."/>
            <person name="Worley J.N."/>
            <person name="Peltier J."/>
            <person name="Arrieta-Ortiz M.L."/>
            <person name="Rupa Christinal Immanuel S."/>
            <person name="Lavin R."/>
            <person name="Delaney M.L."/>
            <person name="Cummins C."/>
            <person name="Hoffmann M."/>
            <person name="Luo Y."/>
            <person name="Gonzalez-Escalona N."/>
            <person name="Allard M."/>
            <person name="Onderdonk A.B."/>
            <person name="Gerber G.K."/>
            <person name="Sonenshein A.L."/>
            <person name="Baliga N."/>
            <person name="Dupuy B."/>
            <person name="Bry L."/>
        </authorList>
    </citation>
    <scope>NUCLEOTIDE SEQUENCE [LARGE SCALE GENOMIC DNA]</scope>
    <source>
        <strain evidence="10 11">DSM 599</strain>
    </source>
</reference>
<keyword evidence="5 8" id="KW-0378">Hydrolase</keyword>
<evidence type="ECO:0000256" key="8">
    <source>
        <dbReference type="RuleBase" id="RU366003"/>
    </source>
</evidence>
<evidence type="ECO:0000256" key="3">
    <source>
        <dbReference type="ARBA" id="ARBA00013085"/>
    </source>
</evidence>
<gene>
    <name evidence="10" type="ORF">K5V21_06985</name>
</gene>
<proteinExistence type="inferred from homology"/>
<evidence type="ECO:0000256" key="1">
    <source>
        <dbReference type="ARBA" id="ARBA00004970"/>
    </source>
</evidence>
<dbReference type="EMBL" id="JAIKTU010000005">
    <property type="protein sequence ID" value="MBY0755196.1"/>
    <property type="molecule type" value="Genomic_DNA"/>
</dbReference>
<protein>
    <recommendedName>
        <fullName evidence="3 8">Histidinol-phosphatase</fullName>
        <shortName evidence="8">HolPase</shortName>
        <ecNumber evidence="3 8">3.1.3.15</ecNumber>
    </recommendedName>
</protein>
<evidence type="ECO:0000259" key="9">
    <source>
        <dbReference type="Pfam" id="PF02811"/>
    </source>
</evidence>
<evidence type="ECO:0000256" key="2">
    <source>
        <dbReference type="ARBA" id="ARBA00009152"/>
    </source>
</evidence>
<dbReference type="SUPFAM" id="SSF89550">
    <property type="entry name" value="PHP domain-like"/>
    <property type="match status" value="1"/>
</dbReference>
<evidence type="ECO:0000256" key="5">
    <source>
        <dbReference type="ARBA" id="ARBA00022801"/>
    </source>
</evidence>
<evidence type="ECO:0000256" key="6">
    <source>
        <dbReference type="ARBA" id="ARBA00023102"/>
    </source>
</evidence>
<accession>A0ABS7KWL2</accession>
<organism evidence="10 11">
    <name type="scientific">Clostridium sardiniense</name>
    <name type="common">Clostridium absonum</name>
    <dbReference type="NCBI Taxonomy" id="29369"/>
    <lineage>
        <taxon>Bacteria</taxon>
        <taxon>Bacillati</taxon>
        <taxon>Bacillota</taxon>
        <taxon>Clostridia</taxon>
        <taxon>Eubacteriales</taxon>
        <taxon>Clostridiaceae</taxon>
        <taxon>Clostridium</taxon>
    </lineage>
</organism>
<dbReference type="RefSeq" id="WP_221860289.1">
    <property type="nucleotide sequence ID" value="NZ_JAIKTU010000005.1"/>
</dbReference>
<dbReference type="InterPro" id="IPR016195">
    <property type="entry name" value="Pol/histidinol_Pase-like"/>
</dbReference>
<feature type="domain" description="PHP" evidence="9">
    <location>
        <begin position="4"/>
        <end position="187"/>
    </location>
</feature>
<dbReference type="PANTHER" id="PTHR21039">
    <property type="entry name" value="HISTIDINOL PHOSPHATASE-RELATED"/>
    <property type="match status" value="1"/>
</dbReference>
<comment type="catalytic activity">
    <reaction evidence="7 8">
        <text>L-histidinol phosphate + H2O = L-histidinol + phosphate</text>
        <dbReference type="Rhea" id="RHEA:14465"/>
        <dbReference type="ChEBI" id="CHEBI:15377"/>
        <dbReference type="ChEBI" id="CHEBI:43474"/>
        <dbReference type="ChEBI" id="CHEBI:57699"/>
        <dbReference type="ChEBI" id="CHEBI:57980"/>
        <dbReference type="EC" id="3.1.3.15"/>
    </reaction>
</comment>
<dbReference type="NCBIfam" id="NF004086">
    <property type="entry name" value="PRK05588.1"/>
    <property type="match status" value="1"/>
</dbReference>
<sequence>MIFDCHMHTEFSSDSKMKIEDVIEKGNQLNIGTIITEHMDYNYPKKDLFKVDCSEFFNRYSKYRSDNLLLGIEIGLSHTIVDKNNIISNSYPFDFILGSIHSINDIDIFINSKNTTLSKQEYLSEYFEEIIKDISEFDNFDSLSHIDYPCRYLKYADNEIYLSEFSDYLDKIFSILLKKGKVIEVNTRRLGDEKAIESLIPIYKRYKDLGGKYVTIGSDAHSKEGIGLHIDAAKYIIKEADLTPVYFKERKMHIINI</sequence>
<evidence type="ECO:0000313" key="10">
    <source>
        <dbReference type="EMBL" id="MBY0755196.1"/>
    </source>
</evidence>
<dbReference type="PANTHER" id="PTHR21039:SF0">
    <property type="entry name" value="HISTIDINOL-PHOSPHATASE"/>
    <property type="match status" value="1"/>
</dbReference>
<dbReference type="Gene3D" id="3.20.20.140">
    <property type="entry name" value="Metal-dependent hydrolases"/>
    <property type="match status" value="1"/>
</dbReference>
<dbReference type="Pfam" id="PF02811">
    <property type="entry name" value="PHP"/>
    <property type="match status" value="1"/>
</dbReference>
<comment type="caution">
    <text evidence="10">The sequence shown here is derived from an EMBL/GenBank/DDBJ whole genome shotgun (WGS) entry which is preliminary data.</text>
</comment>